<reference evidence="1" key="2">
    <citation type="submission" date="2020-09" db="EMBL/GenBank/DDBJ databases">
        <authorList>
            <person name="Sun Q."/>
            <person name="Zhou Y."/>
        </authorList>
    </citation>
    <scope>NUCLEOTIDE SEQUENCE</scope>
    <source>
        <strain evidence="1">CGMCC 1.15290</strain>
    </source>
</reference>
<proteinExistence type="predicted"/>
<dbReference type="AlphaFoldDB" id="A0A917MRM9"/>
<dbReference type="InterPro" id="IPR003718">
    <property type="entry name" value="OsmC/Ohr_fam"/>
</dbReference>
<dbReference type="Proteomes" id="UP000627292">
    <property type="component" value="Unassembled WGS sequence"/>
</dbReference>
<reference evidence="1" key="1">
    <citation type="journal article" date="2014" name="Int. J. Syst. Evol. Microbiol.">
        <title>Complete genome sequence of Corynebacterium casei LMG S-19264T (=DSM 44701T), isolated from a smear-ripened cheese.</title>
        <authorList>
            <consortium name="US DOE Joint Genome Institute (JGI-PGF)"/>
            <person name="Walter F."/>
            <person name="Albersmeier A."/>
            <person name="Kalinowski J."/>
            <person name="Ruckert C."/>
        </authorList>
    </citation>
    <scope>NUCLEOTIDE SEQUENCE</scope>
    <source>
        <strain evidence="1">CGMCC 1.15290</strain>
    </source>
</reference>
<keyword evidence="2" id="KW-1185">Reference proteome</keyword>
<evidence type="ECO:0000313" key="1">
    <source>
        <dbReference type="EMBL" id="GGH60169.1"/>
    </source>
</evidence>
<dbReference type="SUPFAM" id="SSF82784">
    <property type="entry name" value="OsmC-like"/>
    <property type="match status" value="1"/>
</dbReference>
<protein>
    <submittedName>
        <fullName evidence="1">Osmotically inducible protein C</fullName>
    </submittedName>
</protein>
<evidence type="ECO:0000313" key="2">
    <source>
        <dbReference type="Proteomes" id="UP000627292"/>
    </source>
</evidence>
<accession>A0A917MRM9</accession>
<dbReference type="InterPro" id="IPR015946">
    <property type="entry name" value="KH_dom-like_a/b"/>
</dbReference>
<organism evidence="1 2">
    <name type="scientific">Filimonas zeae</name>
    <dbReference type="NCBI Taxonomy" id="1737353"/>
    <lineage>
        <taxon>Bacteria</taxon>
        <taxon>Pseudomonadati</taxon>
        <taxon>Bacteroidota</taxon>
        <taxon>Chitinophagia</taxon>
        <taxon>Chitinophagales</taxon>
        <taxon>Chitinophagaceae</taxon>
        <taxon>Filimonas</taxon>
    </lineage>
</organism>
<dbReference type="EMBL" id="BMIB01000001">
    <property type="protein sequence ID" value="GGH60169.1"/>
    <property type="molecule type" value="Genomic_DNA"/>
</dbReference>
<sequence>MNTVHASIGKQPYKTEIHTATNSIIGDEPLELGGQDLGFSPADLITASLAACTCATLRMYADRKAWNLTDVKVKVTFERDAVKNTSHFVRTVELVGELDETQRQRLLTIANSCFIHKTLTNPIEVTTELATL</sequence>
<comment type="caution">
    <text evidence="1">The sequence shown here is derived from an EMBL/GenBank/DDBJ whole genome shotgun (WGS) entry which is preliminary data.</text>
</comment>
<dbReference type="InterPro" id="IPR036102">
    <property type="entry name" value="OsmC/Ohrsf"/>
</dbReference>
<dbReference type="Gene3D" id="3.30.300.20">
    <property type="match status" value="1"/>
</dbReference>
<name>A0A917MRM9_9BACT</name>
<gene>
    <name evidence="1" type="ORF">GCM10011379_07730</name>
</gene>
<dbReference type="PANTHER" id="PTHR39624">
    <property type="entry name" value="PROTEIN INVOLVED IN RIMO-MEDIATED BETA-METHYLTHIOLATION OF RIBOSOMAL PROTEIN S12 YCAO"/>
    <property type="match status" value="1"/>
</dbReference>
<dbReference type="PANTHER" id="PTHR39624:SF2">
    <property type="entry name" value="OSMC-LIKE PROTEIN"/>
    <property type="match status" value="1"/>
</dbReference>
<dbReference type="RefSeq" id="WP_188950658.1">
    <property type="nucleotide sequence ID" value="NZ_BMIB01000001.1"/>
</dbReference>
<dbReference type="Pfam" id="PF02566">
    <property type="entry name" value="OsmC"/>
    <property type="match status" value="1"/>
</dbReference>